<dbReference type="Gene3D" id="2.40.50.140">
    <property type="entry name" value="Nucleic acid-binding proteins"/>
    <property type="match status" value="1"/>
</dbReference>
<dbReference type="SUPFAM" id="SSF69754">
    <property type="entry name" value="Ribosome binding protein Y (YfiA homologue)"/>
    <property type="match status" value="1"/>
</dbReference>
<proteinExistence type="predicted"/>
<dbReference type="GO" id="GO:0003676">
    <property type="term" value="F:nucleic acid binding"/>
    <property type="evidence" value="ECO:0007669"/>
    <property type="project" value="InterPro"/>
</dbReference>
<name>A0A0F9FAS5_9ZZZZ</name>
<sequence>MPHIVPHFLPLEGKRPTSAVSGELLPPGQDRNGALWGNVFFSWTPNRYSGSQMPKQAQEHASNDRKKDELKMDTPLEIAWHNVEKSEPLEARIRDRVEKLHRYFSRINSCHIVVERPHRSQHHGKEFHLRIEVRVPEHEIVISNDPGDRNEHFDPNIAIRDAFDAMERRLEAHSQKMRGDIKTLVGPPHGVVVRLFEAYGFARMSDGQEIYFAPNAVLNEGFEALEVGSPVELTVAEGEGAMGPQASMVRPISDVSLESERRAKA</sequence>
<dbReference type="InterPro" id="IPR011129">
    <property type="entry name" value="CSD"/>
</dbReference>
<reference evidence="2" key="1">
    <citation type="journal article" date="2015" name="Nature">
        <title>Complex archaea that bridge the gap between prokaryotes and eukaryotes.</title>
        <authorList>
            <person name="Spang A."/>
            <person name="Saw J.H."/>
            <person name="Jorgensen S.L."/>
            <person name="Zaremba-Niedzwiedzka K."/>
            <person name="Martijn J."/>
            <person name="Lind A.E."/>
            <person name="van Eijk R."/>
            <person name="Schleper C."/>
            <person name="Guy L."/>
            <person name="Ettema T.J."/>
        </authorList>
    </citation>
    <scope>NUCLEOTIDE SEQUENCE</scope>
</reference>
<dbReference type="EMBL" id="LAZR01022017">
    <property type="protein sequence ID" value="KKL83308.1"/>
    <property type="molecule type" value="Genomic_DNA"/>
</dbReference>
<dbReference type="InterPro" id="IPR012340">
    <property type="entry name" value="NA-bd_OB-fold"/>
</dbReference>
<dbReference type="Pfam" id="PF02482">
    <property type="entry name" value="Ribosomal_S30AE"/>
    <property type="match status" value="1"/>
</dbReference>
<evidence type="ECO:0000313" key="2">
    <source>
        <dbReference type="EMBL" id="KKL83308.1"/>
    </source>
</evidence>
<dbReference type="SUPFAM" id="SSF50249">
    <property type="entry name" value="Nucleic acid-binding proteins"/>
    <property type="match status" value="1"/>
</dbReference>
<dbReference type="SMART" id="SM00357">
    <property type="entry name" value="CSP"/>
    <property type="match status" value="1"/>
</dbReference>
<dbReference type="InterPro" id="IPR036567">
    <property type="entry name" value="RHF-like"/>
</dbReference>
<protein>
    <recommendedName>
        <fullName evidence="1">Cold-shock domain-containing protein</fullName>
    </recommendedName>
</protein>
<comment type="caution">
    <text evidence="2">The sequence shown here is derived from an EMBL/GenBank/DDBJ whole genome shotgun (WGS) entry which is preliminary data.</text>
</comment>
<gene>
    <name evidence="2" type="ORF">LCGC14_1976060</name>
</gene>
<dbReference type="InterPro" id="IPR003489">
    <property type="entry name" value="RHF/RaiA"/>
</dbReference>
<feature type="domain" description="Cold-shock" evidence="1">
    <location>
        <begin position="189"/>
        <end position="252"/>
    </location>
</feature>
<accession>A0A0F9FAS5</accession>
<dbReference type="AlphaFoldDB" id="A0A0F9FAS5"/>
<dbReference type="Gene3D" id="3.30.160.100">
    <property type="entry name" value="Ribosome hibernation promotion factor-like"/>
    <property type="match status" value="1"/>
</dbReference>
<organism evidence="2">
    <name type="scientific">marine sediment metagenome</name>
    <dbReference type="NCBI Taxonomy" id="412755"/>
    <lineage>
        <taxon>unclassified sequences</taxon>
        <taxon>metagenomes</taxon>
        <taxon>ecological metagenomes</taxon>
    </lineage>
</organism>
<evidence type="ECO:0000259" key="1">
    <source>
        <dbReference type="SMART" id="SM00357"/>
    </source>
</evidence>